<keyword evidence="3" id="KW-1185">Reference proteome</keyword>
<organism evidence="2 3">
    <name type="scientific">Musa balbisiana</name>
    <name type="common">Banana</name>
    <dbReference type="NCBI Taxonomy" id="52838"/>
    <lineage>
        <taxon>Eukaryota</taxon>
        <taxon>Viridiplantae</taxon>
        <taxon>Streptophyta</taxon>
        <taxon>Embryophyta</taxon>
        <taxon>Tracheophyta</taxon>
        <taxon>Spermatophyta</taxon>
        <taxon>Magnoliopsida</taxon>
        <taxon>Liliopsida</taxon>
        <taxon>Zingiberales</taxon>
        <taxon>Musaceae</taxon>
        <taxon>Musa</taxon>
    </lineage>
</organism>
<evidence type="ECO:0000313" key="3">
    <source>
        <dbReference type="Proteomes" id="UP000317650"/>
    </source>
</evidence>
<evidence type="ECO:0000256" key="1">
    <source>
        <dbReference type="SAM" id="MobiDB-lite"/>
    </source>
</evidence>
<gene>
    <name evidence="2" type="ORF">C4D60_Mb02t10500</name>
</gene>
<feature type="region of interest" description="Disordered" evidence="1">
    <location>
        <begin position="1"/>
        <end position="22"/>
    </location>
</feature>
<sequence length="147" mass="16393">MGWASPHDGSEEEAVTAWGRPAPDTTAAILADSIRFASSAVIPIPLLSPSFSWKLRSSRRRRRKQEKEDIFDVVLRRELIMSDMDVDGHLNQNAETDVPSSQQEEEAIKKKYGGILPRKTTGHIQADWALGKVSLSAHTKLFRAKTP</sequence>
<name>A0A4S8I9P9_MUSBA</name>
<comment type="caution">
    <text evidence="2">The sequence shown here is derived from an EMBL/GenBank/DDBJ whole genome shotgun (WGS) entry which is preliminary data.</text>
</comment>
<reference evidence="2 3" key="1">
    <citation type="journal article" date="2019" name="Nat. Plants">
        <title>Genome sequencing of Musa balbisiana reveals subgenome evolution and function divergence in polyploid bananas.</title>
        <authorList>
            <person name="Yao X."/>
        </authorList>
    </citation>
    <scope>NUCLEOTIDE SEQUENCE [LARGE SCALE GENOMIC DNA]</scope>
    <source>
        <strain evidence="3">cv. DH-PKW</strain>
        <tissue evidence="2">Leaves</tissue>
    </source>
</reference>
<dbReference type="AlphaFoldDB" id="A0A4S8I9P9"/>
<dbReference type="EMBL" id="PYDT01000011">
    <property type="protein sequence ID" value="THU44737.1"/>
    <property type="molecule type" value="Genomic_DNA"/>
</dbReference>
<proteinExistence type="predicted"/>
<accession>A0A4S8I9P9</accession>
<dbReference type="Proteomes" id="UP000317650">
    <property type="component" value="Chromosome 2"/>
</dbReference>
<evidence type="ECO:0000313" key="2">
    <source>
        <dbReference type="EMBL" id="THU44737.1"/>
    </source>
</evidence>
<protein>
    <submittedName>
        <fullName evidence="2">Uncharacterized protein</fullName>
    </submittedName>
</protein>